<keyword evidence="9" id="KW-0479">Metal-binding</keyword>
<dbReference type="GO" id="GO:0006145">
    <property type="term" value="P:purine nucleobase catabolic process"/>
    <property type="evidence" value="ECO:0007669"/>
    <property type="project" value="TreeGrafter"/>
</dbReference>
<dbReference type="InterPro" id="IPR017593">
    <property type="entry name" value="Allantoinase"/>
</dbReference>
<reference evidence="13 14" key="1">
    <citation type="submission" date="2019-10" db="EMBL/GenBank/DDBJ databases">
        <title>Genomic analysis of Raineyella sp. CBA3103.</title>
        <authorList>
            <person name="Roh S.W."/>
        </authorList>
    </citation>
    <scope>NUCLEOTIDE SEQUENCE [LARGE SCALE GENOMIC DNA]</scope>
    <source>
        <strain evidence="13 14">CBA3103</strain>
    </source>
</reference>
<comment type="cofactor">
    <cofactor evidence="1">
        <name>Zn(2+)</name>
        <dbReference type="ChEBI" id="CHEBI:29105"/>
    </cofactor>
</comment>
<dbReference type="SUPFAM" id="SSF51338">
    <property type="entry name" value="Composite domain of metallo-dependent hydrolases"/>
    <property type="match status" value="1"/>
</dbReference>
<accession>A0A5Q2FH53</accession>
<dbReference type="GO" id="GO:0004038">
    <property type="term" value="F:allantoinase activity"/>
    <property type="evidence" value="ECO:0007669"/>
    <property type="project" value="UniProtKB-EC"/>
</dbReference>
<keyword evidence="14" id="KW-1185">Reference proteome</keyword>
<dbReference type="GO" id="GO:0008270">
    <property type="term" value="F:zinc ion binding"/>
    <property type="evidence" value="ECO:0007669"/>
    <property type="project" value="InterPro"/>
</dbReference>
<dbReference type="Pfam" id="PF01979">
    <property type="entry name" value="Amidohydro_1"/>
    <property type="match status" value="1"/>
</dbReference>
<dbReference type="FunFam" id="3.20.20.140:FF:000032">
    <property type="entry name" value="Allantoinase Dal1"/>
    <property type="match status" value="1"/>
</dbReference>
<evidence type="ECO:0000256" key="3">
    <source>
        <dbReference type="ARBA" id="ARBA00004968"/>
    </source>
</evidence>
<feature type="domain" description="Amidohydrolase-related" evidence="12">
    <location>
        <begin position="51"/>
        <end position="425"/>
    </location>
</feature>
<dbReference type="EMBL" id="CP045725">
    <property type="protein sequence ID" value="QGF25117.1"/>
    <property type="molecule type" value="Genomic_DNA"/>
</dbReference>
<evidence type="ECO:0000256" key="2">
    <source>
        <dbReference type="ARBA" id="ARBA00002368"/>
    </source>
</evidence>
<dbReference type="GO" id="GO:0000256">
    <property type="term" value="P:allantoin catabolic process"/>
    <property type="evidence" value="ECO:0007669"/>
    <property type="project" value="InterPro"/>
</dbReference>
<comment type="similarity">
    <text evidence="5">Belongs to the metallo-dependent hydrolases superfamily. Allantoinase family.</text>
</comment>
<comment type="pathway">
    <text evidence="3">Nitrogen metabolism; (S)-allantoin degradation; allantoate from (S)-allantoin: step 1/1.</text>
</comment>
<name>A0A5Q2FH53_9ACTN</name>
<dbReference type="InterPro" id="IPR006680">
    <property type="entry name" value="Amidohydro-rel"/>
</dbReference>
<comment type="similarity">
    <text evidence="4">Belongs to the metallo-dependent hydrolases superfamily. DHOase family. Class I DHOase subfamily.</text>
</comment>
<dbReference type="KEGG" id="rain:Rai3103_06505"/>
<gene>
    <name evidence="13" type="primary">allB</name>
    <name evidence="13" type="ORF">Rai3103_06505</name>
</gene>
<evidence type="ECO:0000256" key="1">
    <source>
        <dbReference type="ARBA" id="ARBA00001947"/>
    </source>
</evidence>
<dbReference type="AlphaFoldDB" id="A0A5Q2FH53"/>
<evidence type="ECO:0000313" key="14">
    <source>
        <dbReference type="Proteomes" id="UP000386847"/>
    </source>
</evidence>
<dbReference type="PANTHER" id="PTHR43668">
    <property type="entry name" value="ALLANTOINASE"/>
    <property type="match status" value="1"/>
</dbReference>
<evidence type="ECO:0000256" key="10">
    <source>
        <dbReference type="ARBA" id="ARBA00022801"/>
    </source>
</evidence>
<dbReference type="InterPro" id="IPR011059">
    <property type="entry name" value="Metal-dep_hydrolase_composite"/>
</dbReference>
<evidence type="ECO:0000256" key="8">
    <source>
        <dbReference type="ARBA" id="ARBA00022631"/>
    </source>
</evidence>
<dbReference type="Gene3D" id="3.20.20.140">
    <property type="entry name" value="Metal-dependent hydrolases"/>
    <property type="match status" value="1"/>
</dbReference>
<keyword evidence="11" id="KW-0862">Zinc</keyword>
<protein>
    <recommendedName>
        <fullName evidence="7">allantoinase</fullName>
        <ecNumber evidence="7">3.5.2.5</ecNumber>
    </recommendedName>
</protein>
<evidence type="ECO:0000313" key="13">
    <source>
        <dbReference type="EMBL" id="QGF25117.1"/>
    </source>
</evidence>
<dbReference type="InterPro" id="IPR050138">
    <property type="entry name" value="DHOase/Allantoinase_Hydrolase"/>
</dbReference>
<dbReference type="Proteomes" id="UP000386847">
    <property type="component" value="Chromosome"/>
</dbReference>
<keyword evidence="10 13" id="KW-0378">Hydrolase</keyword>
<evidence type="ECO:0000256" key="4">
    <source>
        <dbReference type="ARBA" id="ARBA00010286"/>
    </source>
</evidence>
<dbReference type="NCBIfam" id="TIGR03178">
    <property type="entry name" value="allantoinase"/>
    <property type="match status" value="1"/>
</dbReference>
<dbReference type="InterPro" id="IPR032466">
    <property type="entry name" value="Metal_Hydrolase"/>
</dbReference>
<dbReference type="EC" id="3.5.2.5" evidence="7"/>
<comment type="function">
    <text evidence="2">Catalyzes the reversible cyclization of carbamoyl aspartate to dihydroorotate.</text>
</comment>
<evidence type="ECO:0000256" key="7">
    <source>
        <dbReference type="ARBA" id="ARBA00012863"/>
    </source>
</evidence>
<sequence>MTKVVRARRAVLPEGEAAVSIAIAGETIAAIGAYDEPYDCTDVTVLADDEVLLPGLIDAHVHVNEPGRTEWEGFASVTKAAAAGGITTLVDMPLNSKPATTSVANLELKREVAKDQLMMDVGFWGGAIPGNVDDLEPLWNEGVFGFKCFLGDSGLEEYPYLNQEELRAAMVEIATFGGLLIAHAEDAGTLDQAPHTNGRDFMAFMRSHPASAEDAAIATVIEAVRETGCRTHILHLASASALPLIKAAKAEGLPITVETCPHYLTFDAEEVPDGATQFKCCPPLRDHANRMELWRGLADGTIDFIASDHSPSTADLKSLDTGDFGTAWGGISSVQLGLPAVWTQARQLGHSLSDVVRWMGSNPADVVGIAGKGRLAIGARADLAIVAPDDEFIVDKEALFHKNKVSPYDGRTLTGVVRATWLAGEPIDLEGRRRGRELVRGRDLVQA</sequence>
<organism evidence="13 14">
    <name type="scientific">Raineyella fluvialis</name>
    <dbReference type="NCBI Taxonomy" id="2662261"/>
    <lineage>
        <taxon>Bacteria</taxon>
        <taxon>Bacillati</taxon>
        <taxon>Actinomycetota</taxon>
        <taxon>Actinomycetes</taxon>
        <taxon>Propionibacteriales</taxon>
        <taxon>Propionibacteriaceae</taxon>
        <taxon>Raineyella</taxon>
    </lineage>
</organism>
<keyword evidence="8" id="KW-0659">Purine metabolism</keyword>
<evidence type="ECO:0000259" key="12">
    <source>
        <dbReference type="Pfam" id="PF01979"/>
    </source>
</evidence>
<dbReference type="PROSITE" id="PS00482">
    <property type="entry name" value="DIHYDROOROTASE_1"/>
    <property type="match status" value="1"/>
</dbReference>
<dbReference type="SUPFAM" id="SSF51556">
    <property type="entry name" value="Metallo-dependent hydrolases"/>
    <property type="match status" value="1"/>
</dbReference>
<comment type="subunit">
    <text evidence="6">Homotetramer.</text>
</comment>
<dbReference type="PANTHER" id="PTHR43668:SF2">
    <property type="entry name" value="ALLANTOINASE"/>
    <property type="match status" value="1"/>
</dbReference>
<evidence type="ECO:0000256" key="9">
    <source>
        <dbReference type="ARBA" id="ARBA00022723"/>
    </source>
</evidence>
<dbReference type="GO" id="GO:0050897">
    <property type="term" value="F:cobalt ion binding"/>
    <property type="evidence" value="ECO:0007669"/>
    <property type="project" value="InterPro"/>
</dbReference>
<dbReference type="GO" id="GO:0005737">
    <property type="term" value="C:cytoplasm"/>
    <property type="evidence" value="ECO:0007669"/>
    <property type="project" value="TreeGrafter"/>
</dbReference>
<evidence type="ECO:0000256" key="11">
    <source>
        <dbReference type="ARBA" id="ARBA00022833"/>
    </source>
</evidence>
<evidence type="ECO:0000256" key="5">
    <source>
        <dbReference type="ARBA" id="ARBA00010368"/>
    </source>
</evidence>
<evidence type="ECO:0000256" key="6">
    <source>
        <dbReference type="ARBA" id="ARBA00011881"/>
    </source>
</evidence>
<proteinExistence type="inferred from homology"/>
<dbReference type="InterPro" id="IPR002195">
    <property type="entry name" value="Dihydroorotase_CS"/>
</dbReference>